<accession>A0A2S6G3P5</accession>
<keyword evidence="5" id="KW-1185">Reference proteome</keyword>
<feature type="domain" description="Amine oxidase" evidence="1">
    <location>
        <begin position="121"/>
        <end position="331"/>
    </location>
</feature>
<proteinExistence type="predicted"/>
<dbReference type="GO" id="GO:0016491">
    <property type="term" value="F:oxidoreductase activity"/>
    <property type="evidence" value="ECO:0007669"/>
    <property type="project" value="InterPro"/>
</dbReference>
<dbReference type="Gene3D" id="3.50.50.60">
    <property type="entry name" value="FAD/NAD(P)-binding domain"/>
    <property type="match status" value="1"/>
</dbReference>
<dbReference type="Pfam" id="PF01593">
    <property type="entry name" value="Amino_oxidase"/>
    <property type="match status" value="1"/>
</dbReference>
<dbReference type="Proteomes" id="UP000239446">
    <property type="component" value="Unassembled WGS sequence"/>
</dbReference>
<dbReference type="SUPFAM" id="SSF51905">
    <property type="entry name" value="FAD/NAD(P)-binding domain"/>
    <property type="match status" value="1"/>
</dbReference>
<organism evidence="3 4">
    <name type="scientific">Marinobacter persicus</name>
    <dbReference type="NCBI Taxonomy" id="930118"/>
    <lineage>
        <taxon>Bacteria</taxon>
        <taxon>Pseudomonadati</taxon>
        <taxon>Pseudomonadota</taxon>
        <taxon>Gammaproteobacteria</taxon>
        <taxon>Pseudomonadales</taxon>
        <taxon>Marinobacteraceae</taxon>
        <taxon>Marinobacter</taxon>
    </lineage>
</organism>
<dbReference type="PANTHER" id="PTHR16128">
    <property type="entry name" value="FAD/NAD(P)-BINDING OXIDOREDUCTASE FAMILY PROTEIN"/>
    <property type="match status" value="1"/>
</dbReference>
<dbReference type="AlphaFoldDB" id="A0A2S6G3P5"/>
<reference evidence="3 4" key="2">
    <citation type="submission" date="2018-02" db="EMBL/GenBank/DDBJ databases">
        <title>Subsurface microbial communities from deep shales in Ohio and West Virginia, USA.</title>
        <authorList>
            <person name="Wrighton K."/>
        </authorList>
    </citation>
    <scope>NUCLEOTIDE SEQUENCE [LARGE SCALE GENOMIC DNA]</scope>
    <source>
        <strain evidence="3 4">UTICA-S1B9</strain>
    </source>
</reference>
<evidence type="ECO:0000313" key="5">
    <source>
        <dbReference type="Proteomes" id="UP000239648"/>
    </source>
</evidence>
<dbReference type="PRINTS" id="PR00419">
    <property type="entry name" value="ADXRDTASE"/>
</dbReference>
<name>A0A2S6G3P5_9GAMM</name>
<dbReference type="OrthoDB" id="5792777at2"/>
<protein>
    <recommendedName>
        <fullName evidence="1">Amine oxidase domain-containing protein</fullName>
    </recommendedName>
</protein>
<dbReference type="EMBL" id="PTIU01000028">
    <property type="protein sequence ID" value="PPK53173.1"/>
    <property type="molecule type" value="Genomic_DNA"/>
</dbReference>
<dbReference type="Proteomes" id="UP000239648">
    <property type="component" value="Unassembled WGS sequence"/>
</dbReference>
<dbReference type="PANTHER" id="PTHR16128:SF5">
    <property type="entry name" value="FAD_NAD(P)-BINDING OXIDOREDUCTASE FAMILY PROTEIN"/>
    <property type="match status" value="1"/>
</dbReference>
<comment type="caution">
    <text evidence="3">The sequence shown here is derived from an EMBL/GenBank/DDBJ whole genome shotgun (WGS) entry which is preliminary data.</text>
</comment>
<reference evidence="2 5" key="1">
    <citation type="submission" date="2018-02" db="EMBL/GenBank/DDBJ databases">
        <title>Deep subsurface shale carbon reservoir microbial communities from Ohio and West Virginia, USA.</title>
        <authorList>
            <person name="Wrighton K."/>
        </authorList>
    </citation>
    <scope>NUCLEOTIDE SEQUENCE [LARGE SCALE GENOMIC DNA]</scope>
    <source>
        <strain evidence="2 5">UTICA-S1B6</strain>
    </source>
</reference>
<sequence>MPKVTSDSASIRRVAVIGSGLAGLVSAILLKEQGHQVAVFEKSRGPGGRLSSKRVGDTGSVDIGAQYFTIRDPAFHAFLQTWAGNDTFSEWPGRFGFQHPQGGWQPFPDEARYVGTPRMTAVSRALSKHVDLAAQVRIARLIREDGHWQLLCAEDRDQGRFDQVIITAPPAHAQQILDDSGLAPMVDKVSDSAGLMLPCWAVAARLDDAVPLAYEGFRPDSDTLYWVANNASKPGREQGGGWWVLHATPEWTNHHLETDPDLIAERLIGAFRDITGYAGDVSEQIAHRWLYARSTDGGCPGYLWDGSEGLGLAGDWLAGGRVEGAWESAANLVAAMKED</sequence>
<evidence type="ECO:0000313" key="3">
    <source>
        <dbReference type="EMBL" id="PPK53173.1"/>
    </source>
</evidence>
<dbReference type="EMBL" id="PTIT01000028">
    <property type="protein sequence ID" value="PPK50325.1"/>
    <property type="molecule type" value="Genomic_DNA"/>
</dbReference>
<gene>
    <name evidence="3" type="ORF">B0H24_102819</name>
    <name evidence="2" type="ORF">BY455_12819</name>
</gene>
<dbReference type="RefSeq" id="WP_104417112.1">
    <property type="nucleotide sequence ID" value="NZ_PTIT01000028.1"/>
</dbReference>
<evidence type="ECO:0000313" key="4">
    <source>
        <dbReference type="Proteomes" id="UP000239446"/>
    </source>
</evidence>
<evidence type="ECO:0000259" key="1">
    <source>
        <dbReference type="Pfam" id="PF01593"/>
    </source>
</evidence>
<dbReference type="Pfam" id="PF13450">
    <property type="entry name" value="NAD_binding_8"/>
    <property type="match status" value="1"/>
</dbReference>
<evidence type="ECO:0000313" key="2">
    <source>
        <dbReference type="EMBL" id="PPK50325.1"/>
    </source>
</evidence>
<dbReference type="InterPro" id="IPR036188">
    <property type="entry name" value="FAD/NAD-bd_sf"/>
</dbReference>
<dbReference type="InterPro" id="IPR002937">
    <property type="entry name" value="Amino_oxidase"/>
</dbReference>
<dbReference type="Gene3D" id="3.90.660.10">
    <property type="match status" value="1"/>
</dbReference>